<evidence type="ECO:0000256" key="2">
    <source>
        <dbReference type="PROSITE-ProRule" id="PRU00176"/>
    </source>
</evidence>
<dbReference type="InterPro" id="IPR000504">
    <property type="entry name" value="RRM_dom"/>
</dbReference>
<evidence type="ECO:0000256" key="1">
    <source>
        <dbReference type="ARBA" id="ARBA00022884"/>
    </source>
</evidence>
<dbReference type="InterPro" id="IPR018222">
    <property type="entry name" value="Nuclear_transport_factor_2_euk"/>
</dbReference>
<dbReference type="GO" id="GO:0005829">
    <property type="term" value="C:cytosol"/>
    <property type="evidence" value="ECO:0007669"/>
    <property type="project" value="TreeGrafter"/>
</dbReference>
<reference evidence="6 7" key="1">
    <citation type="submission" date="2019-08" db="EMBL/GenBank/DDBJ databases">
        <title>Draft genome sequences of two oriental melons (Cucumis melo L. var makuwa).</title>
        <authorList>
            <person name="Kwon S.-Y."/>
        </authorList>
    </citation>
    <scope>NUCLEOTIDE SEQUENCE [LARGE SCALE GENOMIC DNA]</scope>
    <source>
        <strain evidence="7">cv. SW 3</strain>
        <tissue evidence="6">Leaf</tissue>
    </source>
</reference>
<dbReference type="GO" id="GO:0003729">
    <property type="term" value="F:mRNA binding"/>
    <property type="evidence" value="ECO:0007669"/>
    <property type="project" value="TreeGrafter"/>
</dbReference>
<dbReference type="Pfam" id="PF00076">
    <property type="entry name" value="RRM_1"/>
    <property type="match status" value="1"/>
</dbReference>
<dbReference type="Gene3D" id="3.10.450.50">
    <property type="match status" value="1"/>
</dbReference>
<organism evidence="6 7">
    <name type="scientific">Cucumis melo var. makuwa</name>
    <name type="common">Oriental melon</name>
    <dbReference type="NCBI Taxonomy" id="1194695"/>
    <lineage>
        <taxon>Eukaryota</taxon>
        <taxon>Viridiplantae</taxon>
        <taxon>Streptophyta</taxon>
        <taxon>Embryophyta</taxon>
        <taxon>Tracheophyta</taxon>
        <taxon>Spermatophyta</taxon>
        <taxon>Magnoliopsida</taxon>
        <taxon>eudicotyledons</taxon>
        <taxon>Gunneridae</taxon>
        <taxon>Pentapetalae</taxon>
        <taxon>rosids</taxon>
        <taxon>fabids</taxon>
        <taxon>Cucurbitales</taxon>
        <taxon>Cucurbitaceae</taxon>
        <taxon>Benincaseae</taxon>
        <taxon>Cucumis</taxon>
    </lineage>
</organism>
<evidence type="ECO:0000259" key="4">
    <source>
        <dbReference type="PROSITE" id="PS50102"/>
    </source>
</evidence>
<dbReference type="PROSITE" id="PS50102">
    <property type="entry name" value="RRM"/>
    <property type="match status" value="1"/>
</dbReference>
<dbReference type="GO" id="GO:1990904">
    <property type="term" value="C:ribonucleoprotein complex"/>
    <property type="evidence" value="ECO:0007669"/>
    <property type="project" value="TreeGrafter"/>
</dbReference>
<dbReference type="PROSITE" id="PS50177">
    <property type="entry name" value="NTF2_DOMAIN"/>
    <property type="match status" value="1"/>
</dbReference>
<evidence type="ECO:0000256" key="3">
    <source>
        <dbReference type="SAM" id="MobiDB-lite"/>
    </source>
</evidence>
<evidence type="ECO:0000313" key="6">
    <source>
        <dbReference type="EMBL" id="KAA0039890.1"/>
    </source>
</evidence>
<dbReference type="InterPro" id="IPR012677">
    <property type="entry name" value="Nucleotide-bd_a/b_plait_sf"/>
</dbReference>
<dbReference type="PANTHER" id="PTHR10693">
    <property type="entry name" value="RAS GTPASE-ACTIVATING PROTEIN-BINDING PROTEIN"/>
    <property type="match status" value="1"/>
</dbReference>
<dbReference type="Gene3D" id="3.30.70.330">
    <property type="match status" value="1"/>
</dbReference>
<dbReference type="Proteomes" id="UP000321393">
    <property type="component" value="Unassembled WGS sequence"/>
</dbReference>
<dbReference type="Pfam" id="PF02136">
    <property type="entry name" value="NTF2"/>
    <property type="match status" value="1"/>
</dbReference>
<dbReference type="InterPro" id="IPR035979">
    <property type="entry name" value="RBD_domain_sf"/>
</dbReference>
<dbReference type="OrthoDB" id="339151at2759"/>
<dbReference type="InterPro" id="IPR032710">
    <property type="entry name" value="NTF2-like_dom_sf"/>
</dbReference>
<dbReference type="SMART" id="SM00360">
    <property type="entry name" value="RRM"/>
    <property type="match status" value="1"/>
</dbReference>
<feature type="compositionally biased region" description="Low complexity" evidence="3">
    <location>
        <begin position="439"/>
        <end position="451"/>
    </location>
</feature>
<comment type="caution">
    <text evidence="6">The sequence shown here is derived from an EMBL/GenBank/DDBJ whole genome shotgun (WGS) entry which is preliminary data.</text>
</comment>
<feature type="domain" description="NTF2" evidence="5">
    <location>
        <begin position="13"/>
        <end position="127"/>
    </location>
</feature>
<accession>A0A5A7T9E4</accession>
<dbReference type="CDD" id="cd00780">
    <property type="entry name" value="NTF2"/>
    <property type="match status" value="1"/>
</dbReference>
<feature type="domain" description="RRM" evidence="4">
    <location>
        <begin position="314"/>
        <end position="415"/>
    </location>
</feature>
<gene>
    <name evidence="6" type="ORF">E6C27_scaffold122G001670</name>
</gene>
<sequence length="488" mass="54449">MAAYSGSVSAVQVGSYFVEQYYHVLRQQPDLVHQFYSEASSMIRVDGDSSETASTMLQIHTLIMSLNFTAFSIKTINSMDSWNGGILVVVSGSAKSKEFNGMRKFVQTFFLAPQEKGYFVLNDIFHFIEEEEIVQHNPLPVISENKFEADLNAPSSIPEPPVSDYVLEENAREYVDSVHIEDDPVDKYSLPEQQQQEEFESEVVVEEAPVEDLVASHQNVVNSVQEPISAVNDEPIGEPEKKTYASILRAARAEAAQSAIPQPSFYPSAPATSDWNHIPEPAPQHVNPAPSYAPEPGPDTIEEGFGVEDEGEPKSVYVRNLPPSVTEAEIEQEFKDFGRILPDGVFIRSRKVSTLFFDVCWLIFTGWLNIYFFVQEIGVCYAFVEFEDILGVQNALKASPIQIGGRQVYIEERRPNSSGARGGRRGRGRGSYQSDAPRGRFGSRSLGRGSSQDGNDYGRLRGNGFPQRGYHKVVTTFDGSEKKQRLRC</sequence>
<proteinExistence type="predicted"/>
<name>A0A5A7T9E4_CUCMM</name>
<dbReference type="SUPFAM" id="SSF54928">
    <property type="entry name" value="RNA-binding domain, RBD"/>
    <property type="match status" value="1"/>
</dbReference>
<dbReference type="FunFam" id="3.10.450.50:FF:000003">
    <property type="entry name" value="Nuclear transport factor 2 family protein"/>
    <property type="match status" value="1"/>
</dbReference>
<dbReference type="InterPro" id="IPR002075">
    <property type="entry name" value="NTF2_dom"/>
</dbReference>
<protein>
    <submittedName>
        <fullName evidence="6">G3BP-like protein</fullName>
    </submittedName>
</protein>
<feature type="region of interest" description="Disordered" evidence="3">
    <location>
        <begin position="412"/>
        <end position="466"/>
    </location>
</feature>
<dbReference type="InterPro" id="IPR039539">
    <property type="entry name" value="Ras_GTPase_bind_prot"/>
</dbReference>
<dbReference type="PANTHER" id="PTHR10693:SF29">
    <property type="entry name" value="GB|AAD20086.1"/>
    <property type="match status" value="1"/>
</dbReference>
<keyword evidence="1 2" id="KW-0694">RNA-binding</keyword>
<evidence type="ECO:0000259" key="5">
    <source>
        <dbReference type="PROSITE" id="PS50177"/>
    </source>
</evidence>
<dbReference type="AlphaFoldDB" id="A0A5A7T9E4"/>
<dbReference type="SUPFAM" id="SSF54427">
    <property type="entry name" value="NTF2-like"/>
    <property type="match status" value="1"/>
</dbReference>
<dbReference type="STRING" id="1194695.A0A5A7T9E4"/>
<dbReference type="EMBL" id="SSTE01018075">
    <property type="protein sequence ID" value="KAA0039890.1"/>
    <property type="molecule type" value="Genomic_DNA"/>
</dbReference>
<evidence type="ECO:0000313" key="7">
    <source>
        <dbReference type="Proteomes" id="UP000321393"/>
    </source>
</evidence>
<dbReference type="CDD" id="cd00590">
    <property type="entry name" value="RRM_SF"/>
    <property type="match status" value="1"/>
</dbReference>